<feature type="transmembrane region" description="Helical" evidence="6">
    <location>
        <begin position="293"/>
        <end position="313"/>
    </location>
</feature>
<dbReference type="OrthoDB" id="9761531at2"/>
<feature type="transmembrane region" description="Helical" evidence="6">
    <location>
        <begin position="236"/>
        <end position="255"/>
    </location>
</feature>
<feature type="transmembrane region" description="Helical" evidence="6">
    <location>
        <begin position="24"/>
        <end position="40"/>
    </location>
</feature>
<feature type="transmembrane region" description="Helical" evidence="6">
    <location>
        <begin position="463"/>
        <end position="488"/>
    </location>
</feature>
<evidence type="ECO:0000256" key="2">
    <source>
        <dbReference type="ARBA" id="ARBA00022475"/>
    </source>
</evidence>
<evidence type="ECO:0000256" key="5">
    <source>
        <dbReference type="ARBA" id="ARBA00023136"/>
    </source>
</evidence>
<keyword evidence="5 6" id="KW-0472">Membrane</keyword>
<dbReference type="AlphaFoldDB" id="A0A2S7VZG4"/>
<protein>
    <submittedName>
        <fullName evidence="8">DNA internalization-related competence protein ComEC/Rec2</fullName>
    </submittedName>
</protein>
<dbReference type="Gene3D" id="3.60.15.10">
    <property type="entry name" value="Ribonuclease Z/Hydroxyacylglutathione hydrolase-like"/>
    <property type="match status" value="1"/>
</dbReference>
<dbReference type="Proteomes" id="UP000238730">
    <property type="component" value="Unassembled WGS sequence"/>
</dbReference>
<evidence type="ECO:0000313" key="9">
    <source>
        <dbReference type="Proteomes" id="UP000238730"/>
    </source>
</evidence>
<dbReference type="EMBL" id="MSCJ01000001">
    <property type="protein sequence ID" value="PQJ67218.1"/>
    <property type="molecule type" value="Genomic_DNA"/>
</dbReference>
<dbReference type="SUPFAM" id="SSF56281">
    <property type="entry name" value="Metallo-hydrolase/oxidoreductase"/>
    <property type="match status" value="1"/>
</dbReference>
<dbReference type="NCBIfam" id="TIGR00360">
    <property type="entry name" value="ComEC_N-term"/>
    <property type="match status" value="1"/>
</dbReference>
<proteinExistence type="predicted"/>
<comment type="subcellular location">
    <subcellularLocation>
        <location evidence="1">Cell membrane</location>
        <topology evidence="1">Multi-pass membrane protein</topology>
    </subcellularLocation>
</comment>
<comment type="caution">
    <text evidence="8">The sequence shown here is derived from an EMBL/GenBank/DDBJ whole genome shotgun (WGS) entry which is preliminary data.</text>
</comment>
<dbReference type="InterPro" id="IPR036866">
    <property type="entry name" value="RibonucZ/Hydroxyglut_hydro"/>
</dbReference>
<keyword evidence="3 6" id="KW-0812">Transmembrane</keyword>
<dbReference type="GO" id="GO:0005886">
    <property type="term" value="C:plasma membrane"/>
    <property type="evidence" value="ECO:0007669"/>
    <property type="project" value="UniProtKB-SubCell"/>
</dbReference>
<feature type="transmembrane region" description="Helical" evidence="6">
    <location>
        <begin position="267"/>
        <end position="286"/>
    </location>
</feature>
<organism evidence="8 9">
    <name type="scientific">Photobacterium angustum</name>
    <dbReference type="NCBI Taxonomy" id="661"/>
    <lineage>
        <taxon>Bacteria</taxon>
        <taxon>Pseudomonadati</taxon>
        <taxon>Pseudomonadota</taxon>
        <taxon>Gammaproteobacteria</taxon>
        <taxon>Vibrionales</taxon>
        <taxon>Vibrionaceae</taxon>
        <taxon>Photobacterium</taxon>
    </lineage>
</organism>
<evidence type="ECO:0000259" key="7">
    <source>
        <dbReference type="SMART" id="SM00849"/>
    </source>
</evidence>
<dbReference type="InterPro" id="IPR052159">
    <property type="entry name" value="Competence_DNA_uptake"/>
</dbReference>
<name>A0A2S7VZG4_PHOAN</name>
<reference evidence="8 9" key="1">
    <citation type="submission" date="2016-12" db="EMBL/GenBank/DDBJ databases">
        <title>Diversity of luminous bacteria.</title>
        <authorList>
            <person name="Yoshizawa S."/>
            <person name="Kogure K."/>
        </authorList>
    </citation>
    <scope>NUCLEOTIDE SEQUENCE [LARGE SCALE GENOMIC DNA]</scope>
    <source>
        <strain evidence="8 9">LC1-200</strain>
    </source>
</reference>
<dbReference type="InterPro" id="IPR035681">
    <property type="entry name" value="ComA-like_MBL"/>
</dbReference>
<dbReference type="NCBIfam" id="TIGR00361">
    <property type="entry name" value="ComEC_Rec2"/>
    <property type="match status" value="1"/>
</dbReference>
<dbReference type="Pfam" id="PF03772">
    <property type="entry name" value="Competence"/>
    <property type="match status" value="1"/>
</dbReference>
<evidence type="ECO:0000256" key="4">
    <source>
        <dbReference type="ARBA" id="ARBA00022989"/>
    </source>
</evidence>
<dbReference type="CDD" id="cd07731">
    <property type="entry name" value="ComA-like_MBL-fold"/>
    <property type="match status" value="1"/>
</dbReference>
<sequence>MLQIALGIAIGFHSLHWLSFLPPYWWYMTAIIVSLVIFYYCKNHFIFWFSISAFLAVLCAEQYLKKVEDIPLNRTNLIINVRISAVINKNIPISNIEVEVVDNYFHSSPDNPVLDASHKLLLIWRDAPSLKQGQIWRLPVKLSRIVGRVNQAGFDAEQYAMSRNVHGKAVVRHRLSSLPLLLPSRITWRQRLYDKALSYVENMPNKAYLLALAFGDRSGLTKEDWLHLRDSGTAHLLAISGLHIALAMLLGWQIGLKSKLFLPQKRYFIWLPMLTGLCIAFSYAWLSGFTTPTIRALIMCIFLGILTTTGVYWRHWQLLLTALALSLFIDPFSIYSASFWLSFYAVGVLILYSLSQRYFVGRVVFDNSISNNHFKVFLLQLAKIQLWLLVLMLPIQWLWFGGLSLAAPIANIVAVPLVSTITVPLVLLALLTLWFPAISSLFWQCADWSLIPIVEGIQWLEGAWYPLSVHLTPLLWGIIIVFVAWMLLPLSSFKWLYSSVVVITLCWFIKEPVKSHWKMLVIDVGHGLAVLIIKNNKAVLYDTGNRWEDRAVAETTILPILAQLGIKQLDYLIISHDDSDHAGGKTLITEKLSPQYKYSSNFEKGYLPCQKGQAWHWQGLTFTVQWPLQRVFHARNPHSCVIHIQNSDLQGPSMLLTGDIDAIAELMMLKSAPTLDADILLVPHHGSKTSSTHTLIDTIEPSLAIASTSYYNAWNLPAKSIQARYQDRGIEWLSTGNSGQITVTISDHNYQVITERQHSATQWYRPNWL</sequence>
<evidence type="ECO:0000256" key="1">
    <source>
        <dbReference type="ARBA" id="ARBA00004651"/>
    </source>
</evidence>
<dbReference type="InterPro" id="IPR025405">
    <property type="entry name" value="DUF4131"/>
</dbReference>
<feature type="transmembrane region" description="Helical" evidence="6">
    <location>
        <begin position="374"/>
        <end position="393"/>
    </location>
</feature>
<dbReference type="PANTHER" id="PTHR30619:SF1">
    <property type="entry name" value="RECOMBINATION PROTEIN 2"/>
    <property type="match status" value="1"/>
</dbReference>
<evidence type="ECO:0000256" key="6">
    <source>
        <dbReference type="SAM" id="Phobius"/>
    </source>
</evidence>
<dbReference type="PANTHER" id="PTHR30619">
    <property type="entry name" value="DNA INTERNALIZATION/COMPETENCE PROTEIN COMEC/REC2"/>
    <property type="match status" value="1"/>
</dbReference>
<gene>
    <name evidence="8" type="ORF">BTO08_07290</name>
</gene>
<keyword evidence="2" id="KW-1003">Cell membrane</keyword>
<dbReference type="GO" id="GO:0030420">
    <property type="term" value="P:establishment of competence for transformation"/>
    <property type="evidence" value="ECO:0007669"/>
    <property type="project" value="InterPro"/>
</dbReference>
<dbReference type="RefSeq" id="WP_105060471.1">
    <property type="nucleotide sequence ID" value="NZ_MSCJ01000001.1"/>
</dbReference>
<feature type="transmembrane region" description="Helical" evidence="6">
    <location>
        <begin position="333"/>
        <end position="354"/>
    </location>
</feature>
<dbReference type="Pfam" id="PF00753">
    <property type="entry name" value="Lactamase_B"/>
    <property type="match status" value="1"/>
</dbReference>
<dbReference type="InterPro" id="IPR004477">
    <property type="entry name" value="ComEC_N"/>
</dbReference>
<feature type="domain" description="Metallo-beta-lactamase" evidence="7">
    <location>
        <begin position="526"/>
        <end position="710"/>
    </location>
</feature>
<dbReference type="InterPro" id="IPR001279">
    <property type="entry name" value="Metallo-B-lactamas"/>
</dbReference>
<dbReference type="SMART" id="SM00849">
    <property type="entry name" value="Lactamase_B"/>
    <property type="match status" value="1"/>
</dbReference>
<accession>A0A2S7VZG4</accession>
<dbReference type="InterPro" id="IPR004797">
    <property type="entry name" value="Competence_ComEC/Rec2"/>
</dbReference>
<evidence type="ECO:0000313" key="8">
    <source>
        <dbReference type="EMBL" id="PQJ67218.1"/>
    </source>
</evidence>
<dbReference type="Pfam" id="PF13567">
    <property type="entry name" value="DUF4131"/>
    <property type="match status" value="1"/>
</dbReference>
<evidence type="ECO:0000256" key="3">
    <source>
        <dbReference type="ARBA" id="ARBA00022692"/>
    </source>
</evidence>
<keyword evidence="4 6" id="KW-1133">Transmembrane helix</keyword>